<organism evidence="3 4">
    <name type="scientific">Burkholderia savannae</name>
    <dbReference type="NCBI Taxonomy" id="1637837"/>
    <lineage>
        <taxon>Bacteria</taxon>
        <taxon>Pseudomonadati</taxon>
        <taxon>Pseudomonadota</taxon>
        <taxon>Betaproteobacteria</taxon>
        <taxon>Burkholderiales</taxon>
        <taxon>Burkholderiaceae</taxon>
        <taxon>Burkholderia</taxon>
        <taxon>pseudomallei group</taxon>
    </lineage>
</organism>
<feature type="region of interest" description="Disordered" evidence="1">
    <location>
        <begin position="256"/>
        <end position="277"/>
    </location>
</feature>
<dbReference type="RefSeq" id="WP_059584820.1">
    <property type="nucleotide sequence ID" value="NZ_CP013417.1"/>
</dbReference>
<accession>A0ABR5TCC0</accession>
<evidence type="ECO:0008006" key="5">
    <source>
        <dbReference type="Google" id="ProtNLM"/>
    </source>
</evidence>
<protein>
    <recommendedName>
        <fullName evidence="5">NodB homology domain-containing protein</fullName>
    </recommendedName>
</protein>
<reference evidence="3 4" key="1">
    <citation type="submission" date="2015-11" db="EMBL/GenBank/DDBJ databases">
        <authorList>
            <person name="Sahl J."/>
            <person name="Wagner D."/>
            <person name="Keim P."/>
        </authorList>
    </citation>
    <scope>NUCLEOTIDE SEQUENCE [LARGE SCALE GENOMIC DNA]</scope>
    <source>
        <strain evidence="3 4">BDU18</strain>
    </source>
</reference>
<name>A0ABR5TCC0_9BURK</name>
<dbReference type="InterPro" id="IPR011330">
    <property type="entry name" value="Glyco_hydro/deAcase_b/a-brl"/>
</dbReference>
<dbReference type="SUPFAM" id="SSF52317">
    <property type="entry name" value="Class I glutamine amidotransferase-like"/>
    <property type="match status" value="1"/>
</dbReference>
<gene>
    <name evidence="3" type="ORF">WS72_06125</name>
</gene>
<dbReference type="EMBL" id="LNJQ01000001">
    <property type="protein sequence ID" value="KWZ42491.1"/>
    <property type="molecule type" value="Genomic_DNA"/>
</dbReference>
<evidence type="ECO:0000313" key="4">
    <source>
        <dbReference type="Proteomes" id="UP000070255"/>
    </source>
</evidence>
<dbReference type="Gene3D" id="3.20.20.370">
    <property type="entry name" value="Glycoside hydrolase/deacetylase"/>
    <property type="match status" value="1"/>
</dbReference>
<evidence type="ECO:0000256" key="2">
    <source>
        <dbReference type="SAM" id="SignalP"/>
    </source>
</evidence>
<dbReference type="Proteomes" id="UP000070255">
    <property type="component" value="Unassembled WGS sequence"/>
</dbReference>
<dbReference type="InterPro" id="IPR029062">
    <property type="entry name" value="Class_I_gatase-like"/>
</dbReference>
<keyword evidence="4" id="KW-1185">Reference proteome</keyword>
<sequence>MLVKSFRFFRTCLILLSLCFAILPGRAHAVSNQLLLLLPDNFTLPDPRVSAWLDAASEEGLQISIIYDSQFEQAGASLQQYQGLILPDQVHTVAADALVTAIQNYALNGGRVMMVYDFGALTSTGFYPVPQSRFSSMVGVSYVLYDSLGGNMIGLGPVTGMGSTLRALQIPPGKSMAWSTSGSTTTTAVKTSALVSVSASPGQVLYLQPSPSNPGGLSGYNHNAYFNYKTENGLASNISLDLGRISKGQQVKAGTYTATSTKSTSSSTKKTTGATALATTSPAATTDTLEGISGYVYGFLTYPSFVTQGTYSGTALLTSPNFGLVAGYNPYGSGGVLFVNMPLSYLEGQTDGMPLHGFLHYFTTNVLSMPHLSLEPRAQAGMVLNWHFCAEEMIQPAQYLKSLGIWNNGPFSIVVTAGPDDAAIGDGLGINLTNNTQAKQLMTYLLSKGHNIGSHGGWDHDYWGANASETDQSTFQQYLVLNHQAVQTVTGKPDVEWAAPEGNTPTWAVTWLESNGYSGYYFTGHTGMAQTRAYRNGALLNPGIWAFPVMPFGKYATFEEFQEFGVSTTDVTNWYEALMNFVVANRTTRLIYMHPLGASWYPGVLSTIFTYANTLIATGQYKWYTMDQLTQFDRKRLLVTWTATDTGSSWSFAASQPTSLQDVTWLLPKNAFQLPVVTGGSATVVTTDPTNWLVIAGAGTALTFTSAKL</sequence>
<keyword evidence="2" id="KW-0732">Signal</keyword>
<feature type="chain" id="PRO_5046113012" description="NodB homology domain-containing protein" evidence="2">
    <location>
        <begin position="30"/>
        <end position="709"/>
    </location>
</feature>
<feature type="signal peptide" evidence="2">
    <location>
        <begin position="1"/>
        <end position="29"/>
    </location>
</feature>
<evidence type="ECO:0000313" key="3">
    <source>
        <dbReference type="EMBL" id="KWZ42491.1"/>
    </source>
</evidence>
<proteinExistence type="predicted"/>
<dbReference type="Gene3D" id="3.40.50.880">
    <property type="match status" value="1"/>
</dbReference>
<evidence type="ECO:0000256" key="1">
    <source>
        <dbReference type="SAM" id="MobiDB-lite"/>
    </source>
</evidence>
<comment type="caution">
    <text evidence="3">The sequence shown here is derived from an EMBL/GenBank/DDBJ whole genome shotgun (WGS) entry which is preliminary data.</text>
</comment>
<dbReference type="SUPFAM" id="SSF88713">
    <property type="entry name" value="Glycoside hydrolase/deacetylase"/>
    <property type="match status" value="1"/>
</dbReference>